<keyword evidence="14" id="KW-1185">Reference proteome</keyword>
<dbReference type="InterPro" id="IPR008145">
    <property type="entry name" value="GK/Ca_channel_bsu"/>
</dbReference>
<dbReference type="Gene3D" id="3.30.63.10">
    <property type="entry name" value="Guanylate Kinase phosphate binding domain"/>
    <property type="match status" value="1"/>
</dbReference>
<dbReference type="InterPro" id="IPR017665">
    <property type="entry name" value="Guanylate_kinase"/>
</dbReference>
<protein>
    <recommendedName>
        <fullName evidence="4 11">Guanylate kinase</fullName>
        <ecNumber evidence="3 11">2.7.4.8</ecNumber>
    </recommendedName>
    <alternativeName>
        <fullName evidence="9 11">GMP kinase</fullName>
    </alternativeName>
</protein>
<dbReference type="SUPFAM" id="SSF52540">
    <property type="entry name" value="P-loop containing nucleoside triphosphate hydrolases"/>
    <property type="match status" value="1"/>
</dbReference>
<evidence type="ECO:0000256" key="5">
    <source>
        <dbReference type="ARBA" id="ARBA00022679"/>
    </source>
</evidence>
<gene>
    <name evidence="11 13" type="primary">gmk</name>
    <name evidence="13" type="ORF">OCV99_09340</name>
</gene>
<keyword evidence="8 11" id="KW-0067">ATP-binding</keyword>
<evidence type="ECO:0000256" key="1">
    <source>
        <dbReference type="ARBA" id="ARBA00003531"/>
    </source>
</evidence>
<evidence type="ECO:0000256" key="7">
    <source>
        <dbReference type="ARBA" id="ARBA00022777"/>
    </source>
</evidence>
<dbReference type="InterPro" id="IPR027417">
    <property type="entry name" value="P-loop_NTPase"/>
</dbReference>
<dbReference type="Gene3D" id="3.40.50.300">
    <property type="entry name" value="P-loop containing nucleotide triphosphate hydrolases"/>
    <property type="match status" value="1"/>
</dbReference>
<evidence type="ECO:0000256" key="2">
    <source>
        <dbReference type="ARBA" id="ARBA00005790"/>
    </source>
</evidence>
<dbReference type="PROSITE" id="PS50052">
    <property type="entry name" value="GUANYLATE_KINASE_2"/>
    <property type="match status" value="1"/>
</dbReference>
<evidence type="ECO:0000256" key="10">
    <source>
        <dbReference type="ARBA" id="ARBA00048594"/>
    </source>
</evidence>
<comment type="caution">
    <text evidence="13">The sequence shown here is derived from an EMBL/GenBank/DDBJ whole genome shotgun (WGS) entry which is preliminary data.</text>
</comment>
<accession>A0ABT2RN09</accession>
<evidence type="ECO:0000313" key="13">
    <source>
        <dbReference type="EMBL" id="MCU6686743.1"/>
    </source>
</evidence>
<comment type="subcellular location">
    <subcellularLocation>
        <location evidence="11">Cytoplasm</location>
    </subcellularLocation>
</comment>
<dbReference type="CDD" id="cd00071">
    <property type="entry name" value="GMPK"/>
    <property type="match status" value="1"/>
</dbReference>
<evidence type="ECO:0000259" key="12">
    <source>
        <dbReference type="PROSITE" id="PS50052"/>
    </source>
</evidence>
<evidence type="ECO:0000256" key="11">
    <source>
        <dbReference type="HAMAP-Rule" id="MF_00328"/>
    </source>
</evidence>
<reference evidence="13 14" key="1">
    <citation type="journal article" date="2021" name="ISME Commun">
        <title>Automated analysis of genomic sequences facilitates high-throughput and comprehensive description of bacteria.</title>
        <authorList>
            <person name="Hitch T.C.A."/>
        </authorList>
    </citation>
    <scope>NUCLEOTIDE SEQUENCE [LARGE SCALE GENOMIC DNA]</scope>
    <source>
        <strain evidence="13 14">Sanger_03</strain>
    </source>
</reference>
<evidence type="ECO:0000256" key="3">
    <source>
        <dbReference type="ARBA" id="ARBA00012961"/>
    </source>
</evidence>
<comment type="function">
    <text evidence="1 11">Essential for recycling GMP and indirectly, cGMP.</text>
</comment>
<sequence>MEQEGILIVVSGFSGSGKGTIMKELLQRYDNYALSISATTRQPREGEVDGREYFFKTREEFEKMIAKDELIEYAKYVNNYYGTPKAYVQEQLHAGKDVILEIEIQGALKVKEKFPETLLLFVTPPTASELKKRLVGRGTESMEVIEQRMLRACEEAEGMDKYDYYVVNDELDRCVEEVHRIIQAEHSRSYRNLQFAEHIKRDLKGE</sequence>
<dbReference type="HAMAP" id="MF_00328">
    <property type="entry name" value="Guanylate_kinase"/>
    <property type="match status" value="1"/>
</dbReference>
<evidence type="ECO:0000256" key="9">
    <source>
        <dbReference type="ARBA" id="ARBA00030128"/>
    </source>
</evidence>
<name>A0ABT2RN09_9FIRM</name>
<evidence type="ECO:0000256" key="8">
    <source>
        <dbReference type="ARBA" id="ARBA00022840"/>
    </source>
</evidence>
<dbReference type="SMART" id="SM00072">
    <property type="entry name" value="GuKc"/>
    <property type="match status" value="1"/>
</dbReference>
<comment type="similarity">
    <text evidence="2 11">Belongs to the guanylate kinase family.</text>
</comment>
<dbReference type="RefSeq" id="WP_158370018.1">
    <property type="nucleotide sequence ID" value="NZ_JAOQJU010000009.1"/>
</dbReference>
<dbReference type="PROSITE" id="PS00856">
    <property type="entry name" value="GUANYLATE_KINASE_1"/>
    <property type="match status" value="1"/>
</dbReference>
<comment type="catalytic activity">
    <reaction evidence="10 11">
        <text>GMP + ATP = GDP + ADP</text>
        <dbReference type="Rhea" id="RHEA:20780"/>
        <dbReference type="ChEBI" id="CHEBI:30616"/>
        <dbReference type="ChEBI" id="CHEBI:58115"/>
        <dbReference type="ChEBI" id="CHEBI:58189"/>
        <dbReference type="ChEBI" id="CHEBI:456216"/>
        <dbReference type="EC" id="2.7.4.8"/>
    </reaction>
</comment>
<dbReference type="PANTHER" id="PTHR23117">
    <property type="entry name" value="GUANYLATE KINASE-RELATED"/>
    <property type="match status" value="1"/>
</dbReference>
<dbReference type="PANTHER" id="PTHR23117:SF13">
    <property type="entry name" value="GUANYLATE KINASE"/>
    <property type="match status" value="1"/>
</dbReference>
<evidence type="ECO:0000256" key="4">
    <source>
        <dbReference type="ARBA" id="ARBA00016296"/>
    </source>
</evidence>
<evidence type="ECO:0000313" key="14">
    <source>
        <dbReference type="Proteomes" id="UP001652431"/>
    </source>
</evidence>
<keyword evidence="7 11" id="KW-0418">Kinase</keyword>
<evidence type="ECO:0000256" key="6">
    <source>
        <dbReference type="ARBA" id="ARBA00022741"/>
    </source>
</evidence>
<feature type="binding site" evidence="11">
    <location>
        <begin position="12"/>
        <end position="19"/>
    </location>
    <ligand>
        <name>ATP</name>
        <dbReference type="ChEBI" id="CHEBI:30616"/>
    </ligand>
</feature>
<proteinExistence type="inferred from homology"/>
<dbReference type="EMBL" id="JAOQJU010000009">
    <property type="protein sequence ID" value="MCU6686743.1"/>
    <property type="molecule type" value="Genomic_DNA"/>
</dbReference>
<dbReference type="InterPro" id="IPR008144">
    <property type="entry name" value="Guanylate_kin-like_dom"/>
</dbReference>
<feature type="domain" description="Guanylate kinase-like" evidence="12">
    <location>
        <begin position="5"/>
        <end position="183"/>
    </location>
</feature>
<dbReference type="GO" id="GO:0004385">
    <property type="term" value="F:GMP kinase activity"/>
    <property type="evidence" value="ECO:0007669"/>
    <property type="project" value="UniProtKB-EC"/>
</dbReference>
<keyword evidence="5 11" id="KW-0808">Transferase</keyword>
<dbReference type="EC" id="2.7.4.8" evidence="3 11"/>
<dbReference type="Pfam" id="PF00625">
    <property type="entry name" value="Guanylate_kin"/>
    <property type="match status" value="1"/>
</dbReference>
<keyword evidence="11" id="KW-0963">Cytoplasm</keyword>
<dbReference type="Proteomes" id="UP001652431">
    <property type="component" value="Unassembled WGS sequence"/>
</dbReference>
<dbReference type="NCBIfam" id="TIGR03263">
    <property type="entry name" value="guanyl_kin"/>
    <property type="match status" value="1"/>
</dbReference>
<keyword evidence="6 11" id="KW-0547">Nucleotide-binding</keyword>
<organism evidence="13 14">
    <name type="scientific">Dorea acetigenes</name>
    <dbReference type="NCBI Taxonomy" id="2981787"/>
    <lineage>
        <taxon>Bacteria</taxon>
        <taxon>Bacillati</taxon>
        <taxon>Bacillota</taxon>
        <taxon>Clostridia</taxon>
        <taxon>Lachnospirales</taxon>
        <taxon>Lachnospiraceae</taxon>
        <taxon>Dorea</taxon>
    </lineage>
</organism>
<dbReference type="InterPro" id="IPR020590">
    <property type="entry name" value="Guanylate_kinase_CS"/>
</dbReference>